<comment type="caution">
    <text evidence="1">The sequence shown here is derived from an EMBL/GenBank/DDBJ whole genome shotgun (WGS) entry which is preliminary data.</text>
</comment>
<evidence type="ECO:0000313" key="1">
    <source>
        <dbReference type="EMBL" id="KAI4369311.1"/>
    </source>
</evidence>
<organism evidence="1 2">
    <name type="scientific">Melastoma candidum</name>
    <dbReference type="NCBI Taxonomy" id="119954"/>
    <lineage>
        <taxon>Eukaryota</taxon>
        <taxon>Viridiplantae</taxon>
        <taxon>Streptophyta</taxon>
        <taxon>Embryophyta</taxon>
        <taxon>Tracheophyta</taxon>
        <taxon>Spermatophyta</taxon>
        <taxon>Magnoliopsida</taxon>
        <taxon>eudicotyledons</taxon>
        <taxon>Gunneridae</taxon>
        <taxon>Pentapetalae</taxon>
        <taxon>rosids</taxon>
        <taxon>malvids</taxon>
        <taxon>Myrtales</taxon>
        <taxon>Melastomataceae</taxon>
        <taxon>Melastomatoideae</taxon>
        <taxon>Melastomateae</taxon>
        <taxon>Melastoma</taxon>
    </lineage>
</organism>
<protein>
    <submittedName>
        <fullName evidence="1">Uncharacterized protein</fullName>
    </submittedName>
</protein>
<proteinExistence type="predicted"/>
<dbReference type="Proteomes" id="UP001057402">
    <property type="component" value="Chromosome 5"/>
</dbReference>
<reference evidence="2" key="1">
    <citation type="journal article" date="2023" name="Front. Plant Sci.">
        <title>Chromosomal-level genome assembly of Melastoma candidum provides insights into trichome evolution.</title>
        <authorList>
            <person name="Zhong Y."/>
            <person name="Wu W."/>
            <person name="Sun C."/>
            <person name="Zou P."/>
            <person name="Liu Y."/>
            <person name="Dai S."/>
            <person name="Zhou R."/>
        </authorList>
    </citation>
    <scope>NUCLEOTIDE SEQUENCE [LARGE SCALE GENOMIC DNA]</scope>
</reference>
<keyword evidence="2" id="KW-1185">Reference proteome</keyword>
<name>A0ACB9QTL6_9MYRT</name>
<accession>A0ACB9QTL6</accession>
<evidence type="ECO:0000313" key="2">
    <source>
        <dbReference type="Proteomes" id="UP001057402"/>
    </source>
</evidence>
<dbReference type="EMBL" id="CM042884">
    <property type="protein sequence ID" value="KAI4369311.1"/>
    <property type="molecule type" value="Genomic_DNA"/>
</dbReference>
<sequence>MGRPSTRSKNKKHKHPLDQLDSSLEILRKIHASGEITDGDISQLFNLSKPICQGCRVNNKDNPNCFCGLMPSASGSRKSGIWQKTSDFLQSLGPDPCSELRDSLDSPAGLTNLGATCYANSILQCLYMNSTFRRAVFSIEADVLQRQPVLDQLARLFAQLFASKRSFIDSAPFIKSLELDNGVQQDSHEFLTLLLSLLERCLRSSGNPAVRTVIQALFRGGVSHVTRCSNCGRDSDASSKVEDFYELELNVLGLKNLEESLDDYLRTEELNGENQYLCEFCKVRVDASRSITLRTLPRVLNIQLKRCVFLPKTTTKKKVTSSFSFPQQLNMSRRLSNTTQGDLSYDLSAILIHKGTAVNSGHYVAHIKDEKTGIWWEFDDEHVSRLGDHPFGEGPSGSTGKPIQTDPVKSLSSSKHGPDEAKTDHNDLTPQLSEKFQVNAMFSSSDAYLLMYRLQHANLCNLQRYEAEDNKDEHVEDGFNCSQFIMSLPSFLLGDINSSNESLLQACDKYKSEKEKGLNQISKRKHEVRSILPEAPVQSDDEPFFWISTSWLHHWVDDFIPPAVDNSALQCSHGKVPVTAINFMKRVSAIAWSKLFSKYGGGPELSKNDSCFECLKDAARTLVFGDSYRNRRTSMKEIAESALSGICSDGIYYVSRPWLQQWVKRKITDAPTEADAGPSASIRCPHDGLLPEKAAGAKRLLVPENLWLFLREDALNVKPDDSLGCHSFLKDSAQCSQCQDELSEVACFEDSVREVRNVQRQNHEKLAAGKASALIPYCKYFLLPSSWLAKWRNYVNASGKNLLSSLEPDPLDVTINKLICQHFRLLERPLELVLKRGAIFQKISNTDGLALITEDDWKFFCQEWHCSEERGIAATIYYDDDQQKEARPEEQLNVCEEQLQTADGTNVICTTKKPIIRTFPEVCEDCLGERASSELMQRLNYCNEYISVILIQGKEVPRSVLEASETSFDPCRRISKRSRKTNSGSSINVKVSGSTSIYQLKMMIWESLGIVKENQILCKGLNEIEGEDSTLADCNIFPGDALWVRDSKIHENRDIADEISEQKLESQHVEEGFRGSILTTDFSLA</sequence>
<gene>
    <name evidence="1" type="ORF">MLD38_017766</name>
</gene>